<keyword evidence="2" id="KW-0560">Oxidoreductase</keyword>
<dbReference type="AlphaFoldDB" id="A0A504JE86"/>
<dbReference type="SUPFAM" id="SSF54909">
    <property type="entry name" value="Dimeric alpha+beta barrel"/>
    <property type="match status" value="1"/>
</dbReference>
<dbReference type="InterPro" id="IPR007138">
    <property type="entry name" value="ABM_dom"/>
</dbReference>
<proteinExistence type="predicted"/>
<evidence type="ECO:0000259" key="1">
    <source>
        <dbReference type="PROSITE" id="PS51725"/>
    </source>
</evidence>
<name>A0A504JE86_9FLAO</name>
<sequence length="100" mass="11739">MIMEIMVKFELSAQENHIENIKVFFEKILQDTRDFDGCTGAQVSRSEQNPDKIVLIEYWESDTHFQKYLDWRKQTGDFNTLGSMLTTDPDIQIFELITTA</sequence>
<dbReference type="GO" id="GO:0004497">
    <property type="term" value="F:monooxygenase activity"/>
    <property type="evidence" value="ECO:0007669"/>
    <property type="project" value="UniProtKB-KW"/>
</dbReference>
<protein>
    <submittedName>
        <fullName evidence="2">Antibiotic biosynthesis monooxygenase</fullName>
    </submittedName>
</protein>
<dbReference type="OrthoDB" id="9806189at2"/>
<gene>
    <name evidence="2" type="ORF">FHK87_14215</name>
</gene>
<organism evidence="2 3">
    <name type="scientific">Aquimarina algicola</name>
    <dbReference type="NCBI Taxonomy" id="2589995"/>
    <lineage>
        <taxon>Bacteria</taxon>
        <taxon>Pseudomonadati</taxon>
        <taxon>Bacteroidota</taxon>
        <taxon>Flavobacteriia</taxon>
        <taxon>Flavobacteriales</taxon>
        <taxon>Flavobacteriaceae</taxon>
        <taxon>Aquimarina</taxon>
    </lineage>
</organism>
<keyword evidence="2" id="KW-0503">Monooxygenase</keyword>
<dbReference type="PROSITE" id="PS51725">
    <property type="entry name" value="ABM"/>
    <property type="match status" value="1"/>
</dbReference>
<dbReference type="EMBL" id="VFWZ01000004">
    <property type="protein sequence ID" value="TPN85179.1"/>
    <property type="molecule type" value="Genomic_DNA"/>
</dbReference>
<accession>A0A504JE86</accession>
<dbReference type="InterPro" id="IPR011008">
    <property type="entry name" value="Dimeric_a/b-barrel"/>
</dbReference>
<dbReference type="Proteomes" id="UP000315540">
    <property type="component" value="Unassembled WGS sequence"/>
</dbReference>
<feature type="domain" description="ABM" evidence="1">
    <location>
        <begin position="1"/>
        <end position="94"/>
    </location>
</feature>
<reference evidence="2 3" key="1">
    <citation type="submission" date="2019-06" db="EMBL/GenBank/DDBJ databases">
        <authorList>
            <person name="Meng X."/>
        </authorList>
    </citation>
    <scope>NUCLEOTIDE SEQUENCE [LARGE SCALE GENOMIC DNA]</scope>
    <source>
        <strain evidence="2 3">M625</strain>
    </source>
</reference>
<evidence type="ECO:0000313" key="3">
    <source>
        <dbReference type="Proteomes" id="UP000315540"/>
    </source>
</evidence>
<evidence type="ECO:0000313" key="2">
    <source>
        <dbReference type="EMBL" id="TPN85179.1"/>
    </source>
</evidence>
<comment type="caution">
    <text evidence="2">The sequence shown here is derived from an EMBL/GenBank/DDBJ whole genome shotgun (WGS) entry which is preliminary data.</text>
</comment>
<dbReference type="Gene3D" id="3.30.70.100">
    <property type="match status" value="1"/>
</dbReference>
<keyword evidence="3" id="KW-1185">Reference proteome</keyword>
<dbReference type="Pfam" id="PF03992">
    <property type="entry name" value="ABM"/>
    <property type="match status" value="1"/>
</dbReference>